<protein>
    <submittedName>
        <fullName evidence="8">Gastricsin</fullName>
    </submittedName>
</protein>
<dbReference type="PRINTS" id="PR00792">
    <property type="entry name" value="PEPSIN"/>
</dbReference>
<evidence type="ECO:0000256" key="6">
    <source>
        <dbReference type="SAM" id="SignalP"/>
    </source>
</evidence>
<feature type="active site" evidence="3">
    <location>
        <position position="270"/>
    </location>
</feature>
<evidence type="ECO:0000256" key="1">
    <source>
        <dbReference type="ARBA" id="ARBA00007447"/>
    </source>
</evidence>
<dbReference type="FunFam" id="2.40.70.10:FF:000006">
    <property type="entry name" value="Cathepsin E"/>
    <property type="match status" value="1"/>
</dbReference>
<gene>
    <name evidence="8" type="ORF">EXN66_Car004595</name>
</gene>
<dbReference type="Pfam" id="PF07966">
    <property type="entry name" value="A1_Propeptide"/>
    <property type="match status" value="1"/>
</dbReference>
<keyword evidence="9" id="KW-1185">Reference proteome</keyword>
<dbReference type="FunFam" id="2.40.70.10:FF:000004">
    <property type="entry name" value="Pepsin A"/>
    <property type="match status" value="1"/>
</dbReference>
<dbReference type="EMBL" id="CM015715">
    <property type="protein sequence ID" value="KAF3688923.1"/>
    <property type="molecule type" value="Genomic_DNA"/>
</dbReference>
<organism evidence="8 9">
    <name type="scientific">Channa argus</name>
    <name type="common">Northern snakehead</name>
    <name type="synonym">Ophicephalus argus</name>
    <dbReference type="NCBI Taxonomy" id="215402"/>
    <lineage>
        <taxon>Eukaryota</taxon>
        <taxon>Metazoa</taxon>
        <taxon>Chordata</taxon>
        <taxon>Craniata</taxon>
        <taxon>Vertebrata</taxon>
        <taxon>Euteleostomi</taxon>
        <taxon>Actinopterygii</taxon>
        <taxon>Neopterygii</taxon>
        <taxon>Teleostei</taxon>
        <taxon>Neoteleostei</taxon>
        <taxon>Acanthomorphata</taxon>
        <taxon>Anabantaria</taxon>
        <taxon>Anabantiformes</taxon>
        <taxon>Channoidei</taxon>
        <taxon>Channidae</taxon>
        <taxon>Channa</taxon>
    </lineage>
</organism>
<dbReference type="Proteomes" id="UP000503349">
    <property type="component" value="Chromosome 4"/>
</dbReference>
<comment type="similarity">
    <text evidence="1 5">Belongs to the peptidase A1 family.</text>
</comment>
<feature type="chain" id="PRO_5026162376" evidence="6">
    <location>
        <begin position="17"/>
        <end position="386"/>
    </location>
</feature>
<evidence type="ECO:0000256" key="2">
    <source>
        <dbReference type="ARBA" id="ARBA00023157"/>
    </source>
</evidence>
<dbReference type="Pfam" id="PF00026">
    <property type="entry name" value="Asp"/>
    <property type="match status" value="1"/>
</dbReference>
<dbReference type="SMR" id="A0A6G1PFG0"/>
<dbReference type="GO" id="GO:0004190">
    <property type="term" value="F:aspartic-type endopeptidase activity"/>
    <property type="evidence" value="ECO:0007669"/>
    <property type="project" value="UniProtKB-KW"/>
</dbReference>
<keyword evidence="5" id="KW-0378">Hydrolase</keyword>
<feature type="signal peptide" evidence="6">
    <location>
        <begin position="1"/>
        <end position="16"/>
    </location>
</feature>
<sequence>MKCLVAVLVLVVLAEGIVRIPLQKHKSMREALREKGIELPYQDPALKYHPYELATANMYINNYADTTYYGAISIGTPPQSFQVLFDTGSANLWVDSIYCNTQACNAHTKFNPQQSSTYSANGQSFYLPYGAGSLYGVFGYDTVNVGGITITNQEIGLSTNEPGQNFVVAQFDGILGLSYPSISAGGETPVMDNMMSQNLLNADIFAFYLSRGGQQGSELSFGDVDTNMYQGQIYWTPVTSQTYWQIGVQGFQINGQETGWCSQGCQSIVDTGTSMLTAPSQLMSNIMQAIGAQQNQYGNYMVDCSQINNLPTLSFVISGVSFPLPPSAYIIQQNQNGYLYCSVGITPTYLPSQDGQPLWIFGDVFLREYYSVYDRANNRVGFATAA</sequence>
<proteinExistence type="inferred from homology"/>
<dbReference type="PANTHER" id="PTHR47966">
    <property type="entry name" value="BETA-SITE APP-CLEAVING ENZYME, ISOFORM A-RELATED"/>
    <property type="match status" value="1"/>
</dbReference>
<feature type="active site" evidence="3">
    <location>
        <position position="86"/>
    </location>
</feature>
<evidence type="ECO:0000313" key="9">
    <source>
        <dbReference type="Proteomes" id="UP000503349"/>
    </source>
</evidence>
<reference evidence="9" key="2">
    <citation type="submission" date="2019-02" db="EMBL/GenBank/DDBJ databases">
        <title>Opniocepnalus argus Var Kimnra genome.</title>
        <authorList>
            <person name="Zhou C."/>
            <person name="Xiao S."/>
        </authorList>
    </citation>
    <scope>NUCLEOTIDE SEQUENCE [LARGE SCALE GENOMIC DNA]</scope>
</reference>
<dbReference type="InterPro" id="IPR012848">
    <property type="entry name" value="Aspartic_peptidase_N"/>
</dbReference>
<dbReference type="AlphaFoldDB" id="A0A6G1PFG0"/>
<keyword evidence="5" id="KW-0645">Protease</keyword>
<name>A0A6G1PFG0_CHAAH</name>
<dbReference type="PROSITE" id="PS00141">
    <property type="entry name" value="ASP_PROTEASE"/>
    <property type="match status" value="1"/>
</dbReference>
<dbReference type="PROSITE" id="PS51767">
    <property type="entry name" value="PEPTIDASE_A1"/>
    <property type="match status" value="1"/>
</dbReference>
<keyword evidence="2 4" id="KW-1015">Disulfide bond</keyword>
<dbReference type="Gene3D" id="6.10.140.60">
    <property type="match status" value="1"/>
</dbReference>
<evidence type="ECO:0000256" key="5">
    <source>
        <dbReference type="RuleBase" id="RU000454"/>
    </source>
</evidence>
<dbReference type="SUPFAM" id="SSF50630">
    <property type="entry name" value="Acid proteases"/>
    <property type="match status" value="1"/>
</dbReference>
<dbReference type="Gene3D" id="2.40.70.10">
    <property type="entry name" value="Acid Proteases"/>
    <property type="match status" value="2"/>
</dbReference>
<dbReference type="OrthoDB" id="771136at2759"/>
<evidence type="ECO:0000313" key="8">
    <source>
        <dbReference type="EMBL" id="KAF3688923.1"/>
    </source>
</evidence>
<evidence type="ECO:0000256" key="4">
    <source>
        <dbReference type="PIRSR" id="PIRSR601461-2"/>
    </source>
</evidence>
<feature type="domain" description="Peptidase A1" evidence="7">
    <location>
        <begin position="68"/>
        <end position="383"/>
    </location>
</feature>
<reference evidence="8 9" key="1">
    <citation type="submission" date="2019-02" db="EMBL/GenBank/DDBJ databases">
        <title>Opniocepnalus argus genome.</title>
        <authorList>
            <person name="Zhou C."/>
            <person name="Xiao S."/>
        </authorList>
    </citation>
    <scope>NUCLEOTIDE SEQUENCE [LARGE SCALE GENOMIC DNA]</scope>
    <source>
        <strain evidence="8">OARG1902GOOAL</strain>
        <tissue evidence="8">Muscle</tissue>
    </source>
</reference>
<dbReference type="PANTHER" id="PTHR47966:SF66">
    <property type="entry name" value="PEPSINOGEN C"/>
    <property type="match status" value="1"/>
</dbReference>
<dbReference type="GO" id="GO:0006508">
    <property type="term" value="P:proteolysis"/>
    <property type="evidence" value="ECO:0007669"/>
    <property type="project" value="UniProtKB-KW"/>
</dbReference>
<dbReference type="InterPro" id="IPR001461">
    <property type="entry name" value="Aspartic_peptidase_A1"/>
</dbReference>
<evidence type="ECO:0000256" key="3">
    <source>
        <dbReference type="PIRSR" id="PIRSR601461-1"/>
    </source>
</evidence>
<keyword evidence="6" id="KW-0732">Signal</keyword>
<dbReference type="InterPro" id="IPR021109">
    <property type="entry name" value="Peptidase_aspartic_dom_sf"/>
</dbReference>
<dbReference type="InterPro" id="IPR001969">
    <property type="entry name" value="Aspartic_peptidase_AS"/>
</dbReference>
<accession>A0A6G1PFG0</accession>
<keyword evidence="5" id="KW-0064">Aspartyl protease</keyword>
<evidence type="ECO:0000259" key="7">
    <source>
        <dbReference type="PROSITE" id="PS51767"/>
    </source>
</evidence>
<dbReference type="InterPro" id="IPR033121">
    <property type="entry name" value="PEPTIDASE_A1"/>
</dbReference>
<feature type="disulfide bond" evidence="4">
    <location>
        <begin position="99"/>
        <end position="104"/>
    </location>
</feature>